<organism evidence="8 9">
    <name type="scientific">Diploptera punctata</name>
    <name type="common">Pacific beetle cockroach</name>
    <dbReference type="NCBI Taxonomy" id="6984"/>
    <lineage>
        <taxon>Eukaryota</taxon>
        <taxon>Metazoa</taxon>
        <taxon>Ecdysozoa</taxon>
        <taxon>Arthropoda</taxon>
        <taxon>Hexapoda</taxon>
        <taxon>Insecta</taxon>
        <taxon>Pterygota</taxon>
        <taxon>Neoptera</taxon>
        <taxon>Polyneoptera</taxon>
        <taxon>Dictyoptera</taxon>
        <taxon>Blattodea</taxon>
        <taxon>Blaberoidea</taxon>
        <taxon>Blaberidae</taxon>
        <taxon>Diplopterinae</taxon>
        <taxon>Diploptera</taxon>
    </lineage>
</organism>
<comment type="subcellular location">
    <subcellularLocation>
        <location evidence="1">Membrane</location>
        <topology evidence="1">Single-pass membrane protein</topology>
    </subcellularLocation>
</comment>
<evidence type="ECO:0000256" key="2">
    <source>
        <dbReference type="ARBA" id="ARBA00022692"/>
    </source>
</evidence>
<protein>
    <recommendedName>
        <fullName evidence="7">C2 domain-containing protein</fullName>
    </recommendedName>
</protein>
<dbReference type="PANTHER" id="PTHR12546">
    <property type="entry name" value="FER-1-LIKE"/>
    <property type="match status" value="1"/>
</dbReference>
<dbReference type="Proteomes" id="UP001233999">
    <property type="component" value="Unassembled WGS sequence"/>
</dbReference>
<dbReference type="InterPro" id="IPR037721">
    <property type="entry name" value="Ferlin"/>
</dbReference>
<feature type="domain" description="C2" evidence="7">
    <location>
        <begin position="567"/>
        <end position="698"/>
    </location>
</feature>
<evidence type="ECO:0000256" key="4">
    <source>
        <dbReference type="ARBA" id="ARBA00022989"/>
    </source>
</evidence>
<feature type="non-terminal residue" evidence="8">
    <location>
        <position position="1"/>
    </location>
</feature>
<name>A0AAD8EJC1_DIPPU</name>
<evidence type="ECO:0000256" key="1">
    <source>
        <dbReference type="ARBA" id="ARBA00004167"/>
    </source>
</evidence>
<keyword evidence="2" id="KW-0812">Transmembrane</keyword>
<evidence type="ECO:0000256" key="5">
    <source>
        <dbReference type="ARBA" id="ARBA00023136"/>
    </source>
</evidence>
<dbReference type="CDD" id="cd04011">
    <property type="entry name" value="C2B_Ferlin"/>
    <property type="match status" value="1"/>
</dbReference>
<dbReference type="SUPFAM" id="SSF49562">
    <property type="entry name" value="C2 domain (Calcium/lipid-binding domain, CaLB)"/>
    <property type="match status" value="3"/>
</dbReference>
<keyword evidence="5" id="KW-0472">Membrane</keyword>
<dbReference type="InterPro" id="IPR035892">
    <property type="entry name" value="C2_domain_sf"/>
</dbReference>
<dbReference type="Pfam" id="PF08151">
    <property type="entry name" value="FerI"/>
    <property type="match status" value="1"/>
</dbReference>
<dbReference type="Pfam" id="PF08150">
    <property type="entry name" value="FerB"/>
    <property type="match status" value="1"/>
</dbReference>
<dbReference type="InterPro" id="IPR012968">
    <property type="entry name" value="FerIin_dom"/>
</dbReference>
<reference evidence="8" key="2">
    <citation type="submission" date="2023-05" db="EMBL/GenBank/DDBJ databases">
        <authorList>
            <person name="Fouks B."/>
        </authorList>
    </citation>
    <scope>NUCLEOTIDE SEQUENCE</scope>
    <source>
        <strain evidence="8">Stay&amp;Tobe</strain>
        <tissue evidence="8">Testes</tissue>
    </source>
</reference>
<dbReference type="InterPro" id="IPR037723">
    <property type="entry name" value="C2D_Ferlin"/>
</dbReference>
<evidence type="ECO:0000259" key="7">
    <source>
        <dbReference type="PROSITE" id="PS50004"/>
    </source>
</evidence>
<feature type="region of interest" description="Disordered" evidence="6">
    <location>
        <begin position="288"/>
        <end position="308"/>
    </location>
</feature>
<sequence length="1016" mass="116755">MNPEENKSEHFQVCVTVLEARHLAWPTMNPMVCIEIDKQTKYTATKESTDCPFYNEYFVFDFYLPFSLFLEKSITLSVIHARGFGRRNKILGKVQFDVATAWKQPDQQFYHKWAVLLDSNDPSGSIKGYLKCDITVIGKGDVVKVHPPGREKDDNDIEGWKIHTSNPQKSTSPRLQAETWVVVLGDGASYRGRLLLAVETEPLETVNTLKGSHKRGVILRSVAPVDERQCWQLDEYLLVGVLWEISMLDQKYKNKQVHVEISLGSTGNMSQSHLQPPMDLDTLIDNTSEFEEPSSRNPNPKLWSITEPEQPELRDDKDYCCITFENAKPCVFVHSKLPDTRHRIYQSNLLARLLHKLSVSLTQAKLNEMDGKMEEHMESTLYHLISGCERYLSIISAHHRQTPNVNKLDRLRIRLCHNEVENIMNISKKLQENLTKNKTETTLIELQNITKKLNLLMEDPQHSLPDLFVWLIVDGKRIAFHRAAARHFMFSVIPEEKGMNCGHIQTILMKAPAKAGESNLGGTKLPAKIDIVLWLGRSKHAHTCFKSLPAGYETLDGFGPHHLCLEKYPTLPREIRYTEKHKFEFRAYIHQGRLKPGSDSTALCDAFVRVIITGWSKNTQIEKASLNPIWDQTLIVEEVILPGIPQTLKSQPPIIVMEVYDMDSSLLQSRTELVGRTTARPHMKLAEQTYYIPQLQWYQLHIGNKITGEILATFELLQVLSVDLKDMLQGSTAICLLFQMTRTFVSYINFRMEVLFWGLRDMKKMNMFTVKKPQVTAECHDQELHSTILANVNHNPNFTQPLQLLDLQLPKQAIYHPPLTFTINEQHSFGRSKYVGTHIQQSVAKFLVNLDTHEEHIAKLRSVVFPPPHNDFGVEENVFRNDSETTPLLETFTKKGTLGAVNFLLSGTLTFLLDEIEEDESFDWWAKYYASLQVMDKEPHEVLNELVTEHLRVSSRPSFPKQFQFHQEKYEIYPNELEAQAEFGNFNDFLQSFEIYHGKTTGDEMLDRGNIIGTLK</sequence>
<dbReference type="CDD" id="cd04017">
    <property type="entry name" value="C2D_Ferlin"/>
    <property type="match status" value="1"/>
</dbReference>
<dbReference type="PROSITE" id="PS50004">
    <property type="entry name" value="C2"/>
    <property type="match status" value="2"/>
</dbReference>
<dbReference type="GO" id="GO:0007009">
    <property type="term" value="P:plasma membrane organization"/>
    <property type="evidence" value="ECO:0007669"/>
    <property type="project" value="TreeGrafter"/>
</dbReference>
<dbReference type="SMART" id="SM01201">
    <property type="entry name" value="FerB"/>
    <property type="match status" value="1"/>
</dbReference>
<keyword evidence="4" id="KW-1133">Transmembrane helix</keyword>
<evidence type="ECO:0000313" key="9">
    <source>
        <dbReference type="Proteomes" id="UP001233999"/>
    </source>
</evidence>
<evidence type="ECO:0000256" key="3">
    <source>
        <dbReference type="ARBA" id="ARBA00022737"/>
    </source>
</evidence>
<gene>
    <name evidence="8" type="ORF">L9F63_015615</name>
</gene>
<keyword evidence="3" id="KW-0677">Repeat</keyword>
<dbReference type="Pfam" id="PF00168">
    <property type="entry name" value="C2"/>
    <property type="match status" value="2"/>
</dbReference>
<evidence type="ECO:0000313" key="8">
    <source>
        <dbReference type="EMBL" id="KAJ9592735.1"/>
    </source>
</evidence>
<feature type="domain" description="C2" evidence="7">
    <location>
        <begin position="1"/>
        <end position="114"/>
    </location>
</feature>
<accession>A0AAD8EJC1</accession>
<dbReference type="AlphaFoldDB" id="A0AAD8EJC1"/>
<dbReference type="PANTHER" id="PTHR12546:SF60">
    <property type="entry name" value="MISFIRE, ISOFORM F"/>
    <property type="match status" value="1"/>
</dbReference>
<comment type="caution">
    <text evidence="8">The sequence shown here is derived from an EMBL/GenBank/DDBJ whole genome shotgun (WGS) entry which is preliminary data.</text>
</comment>
<dbReference type="Gene3D" id="2.60.40.150">
    <property type="entry name" value="C2 domain"/>
    <property type="match status" value="2"/>
</dbReference>
<dbReference type="GO" id="GO:0016020">
    <property type="term" value="C:membrane"/>
    <property type="evidence" value="ECO:0007669"/>
    <property type="project" value="UniProtKB-SubCell"/>
</dbReference>
<dbReference type="InterPro" id="IPR000008">
    <property type="entry name" value="C2_dom"/>
</dbReference>
<evidence type="ECO:0000256" key="6">
    <source>
        <dbReference type="SAM" id="MobiDB-lite"/>
    </source>
</evidence>
<dbReference type="InterPro" id="IPR037720">
    <property type="entry name" value="C2B_Ferlin"/>
</dbReference>
<proteinExistence type="predicted"/>
<dbReference type="EMBL" id="JASPKZ010003812">
    <property type="protein sequence ID" value="KAJ9592735.1"/>
    <property type="molecule type" value="Genomic_DNA"/>
</dbReference>
<dbReference type="SMART" id="SM00239">
    <property type="entry name" value="C2"/>
    <property type="match status" value="2"/>
</dbReference>
<keyword evidence="9" id="KW-1185">Reference proteome</keyword>
<dbReference type="InterPro" id="IPR012561">
    <property type="entry name" value="Ferlin_B-domain"/>
</dbReference>
<reference evidence="8" key="1">
    <citation type="journal article" date="2023" name="IScience">
        <title>Live-bearing cockroach genome reveals convergent evolutionary mechanisms linked to viviparity in insects and beyond.</title>
        <authorList>
            <person name="Fouks B."/>
            <person name="Harrison M.C."/>
            <person name="Mikhailova A.A."/>
            <person name="Marchal E."/>
            <person name="English S."/>
            <person name="Carruthers M."/>
            <person name="Jennings E.C."/>
            <person name="Chiamaka E.L."/>
            <person name="Frigard R.A."/>
            <person name="Pippel M."/>
            <person name="Attardo G.M."/>
            <person name="Benoit J.B."/>
            <person name="Bornberg-Bauer E."/>
            <person name="Tobe S.S."/>
        </authorList>
    </citation>
    <scope>NUCLEOTIDE SEQUENCE</scope>
    <source>
        <strain evidence="8">Stay&amp;Tobe</strain>
    </source>
</reference>
<dbReference type="SMART" id="SM01202">
    <property type="entry name" value="FerI"/>
    <property type="match status" value="1"/>
</dbReference>